<keyword evidence="2" id="KW-1185">Reference proteome</keyword>
<dbReference type="OrthoDB" id="5952660at2759"/>
<reference evidence="1" key="1">
    <citation type="submission" date="2020-04" db="EMBL/GenBank/DDBJ databases">
        <authorList>
            <person name="Alioto T."/>
            <person name="Alioto T."/>
            <person name="Gomez Garrido J."/>
        </authorList>
    </citation>
    <scope>NUCLEOTIDE SEQUENCE</scope>
    <source>
        <strain evidence="1">A484AB</strain>
    </source>
</reference>
<protein>
    <submittedName>
        <fullName evidence="1">Uncharacterized protein</fullName>
    </submittedName>
</protein>
<accession>A0A7D9LAP4</accession>
<name>A0A7D9LAP4_PARCT</name>
<feature type="non-terminal residue" evidence="1">
    <location>
        <position position="1"/>
    </location>
</feature>
<dbReference type="EMBL" id="CACRXK020016518">
    <property type="protein sequence ID" value="CAB4029949.1"/>
    <property type="molecule type" value="Genomic_DNA"/>
</dbReference>
<dbReference type="AlphaFoldDB" id="A0A7D9LAP4"/>
<evidence type="ECO:0000313" key="2">
    <source>
        <dbReference type="Proteomes" id="UP001152795"/>
    </source>
</evidence>
<comment type="caution">
    <text evidence="1">The sequence shown here is derived from an EMBL/GenBank/DDBJ whole genome shotgun (WGS) entry which is preliminary data.</text>
</comment>
<evidence type="ECO:0000313" key="1">
    <source>
        <dbReference type="EMBL" id="CAB4029949.1"/>
    </source>
</evidence>
<dbReference type="Proteomes" id="UP001152795">
    <property type="component" value="Unassembled WGS sequence"/>
</dbReference>
<organism evidence="1 2">
    <name type="scientific">Paramuricea clavata</name>
    <name type="common">Red gorgonian</name>
    <name type="synonym">Violescent sea-whip</name>
    <dbReference type="NCBI Taxonomy" id="317549"/>
    <lineage>
        <taxon>Eukaryota</taxon>
        <taxon>Metazoa</taxon>
        <taxon>Cnidaria</taxon>
        <taxon>Anthozoa</taxon>
        <taxon>Octocorallia</taxon>
        <taxon>Malacalcyonacea</taxon>
        <taxon>Plexauridae</taxon>
        <taxon>Paramuricea</taxon>
    </lineage>
</organism>
<gene>
    <name evidence="1" type="ORF">PACLA_8A078192</name>
</gene>
<proteinExistence type="predicted"/>
<sequence length="155" mass="17802">TKATLLPNLLCDLVILVWKKKFSALKQQLCASQRIMNQEILVHNKELVRVNDEQSDPFLPIISPIPDGVHVAKRKRQSFSNWFLLVNNYQINLVQLGEQRNDHAFHSKLAPLVPISAVRNRDRQDVESIMENSSPLVRKILTYNAKTLTHTVVLE</sequence>